<feature type="binding site" description="axial binding residue" evidence="6">
    <location>
        <position position="83"/>
    </location>
    <ligand>
        <name>heme c</name>
        <dbReference type="ChEBI" id="CHEBI:61717"/>
        <label>1</label>
    </ligand>
    <ligandPart>
        <name>Fe</name>
        <dbReference type="ChEBI" id="CHEBI:18248"/>
    </ligandPart>
</feature>
<feature type="binding site" description="axial binding residue" evidence="6">
    <location>
        <position position="135"/>
    </location>
    <ligand>
        <name>heme c</name>
        <dbReference type="ChEBI" id="CHEBI:61717"/>
        <label>1</label>
    </ligand>
    <ligandPart>
        <name>Fe</name>
        <dbReference type="ChEBI" id="CHEBI:18248"/>
    </ligandPart>
</feature>
<dbReference type="GO" id="GO:0046872">
    <property type="term" value="F:metal ion binding"/>
    <property type="evidence" value="ECO:0007669"/>
    <property type="project" value="UniProtKB-KW"/>
</dbReference>
<proteinExistence type="predicted"/>
<accession>A0A1N6F3P3</accession>
<feature type="binding site" description="axial binding residue" evidence="6">
    <location>
        <position position="65"/>
    </location>
    <ligand>
        <name>heme c</name>
        <dbReference type="ChEBI" id="CHEBI:61717"/>
        <label>1</label>
    </ligand>
    <ligandPart>
        <name>Fe</name>
        <dbReference type="ChEBI" id="CHEBI:18248"/>
    </ligandPart>
</feature>
<evidence type="ECO:0000259" key="8">
    <source>
        <dbReference type="Pfam" id="PF02085"/>
    </source>
</evidence>
<feature type="binding site" description="axial binding residue" evidence="6">
    <location>
        <position position="115"/>
    </location>
    <ligand>
        <name>heme c</name>
        <dbReference type="ChEBI" id="CHEBI:61717"/>
        <label>1</label>
    </ligand>
    <ligandPart>
        <name>Fe</name>
        <dbReference type="ChEBI" id="CHEBI:18248"/>
    </ligandPart>
</feature>
<evidence type="ECO:0000313" key="10">
    <source>
        <dbReference type="Proteomes" id="UP000184694"/>
    </source>
</evidence>
<feature type="binding site" description="axial binding residue" evidence="6">
    <location>
        <position position="134"/>
    </location>
    <ligand>
        <name>heme c</name>
        <dbReference type="ChEBI" id="CHEBI:61717"/>
        <label>1</label>
    </ligand>
    <ligandPart>
        <name>Fe</name>
        <dbReference type="ChEBI" id="CHEBI:18248"/>
    </ligandPart>
</feature>
<feature type="binding site" description="axial binding residue" evidence="6">
    <location>
        <position position="61"/>
    </location>
    <ligand>
        <name>heme c</name>
        <dbReference type="ChEBI" id="CHEBI:61717"/>
        <label>1</label>
    </ligand>
    <ligandPart>
        <name>Fe</name>
        <dbReference type="ChEBI" id="CHEBI:18248"/>
    </ligandPart>
</feature>
<dbReference type="GO" id="GO:0009055">
    <property type="term" value="F:electron transfer activity"/>
    <property type="evidence" value="ECO:0007669"/>
    <property type="project" value="InterPro"/>
</dbReference>
<organism evidence="9 10">
    <name type="scientific">Halodesulfovibrio marinisediminis DSM 17456</name>
    <dbReference type="NCBI Taxonomy" id="1121457"/>
    <lineage>
        <taxon>Bacteria</taxon>
        <taxon>Pseudomonadati</taxon>
        <taxon>Thermodesulfobacteriota</taxon>
        <taxon>Desulfovibrionia</taxon>
        <taxon>Desulfovibrionales</taxon>
        <taxon>Desulfovibrionaceae</taxon>
        <taxon>Halodesulfovibrio</taxon>
    </lineage>
</organism>
<dbReference type="GO" id="GO:0020037">
    <property type="term" value="F:heme binding"/>
    <property type="evidence" value="ECO:0007669"/>
    <property type="project" value="InterPro"/>
</dbReference>
<keyword evidence="2 6" id="KW-0349">Heme</keyword>
<feature type="binding site" description="axial binding residue" evidence="6">
    <location>
        <position position="112"/>
    </location>
    <ligand>
        <name>heme c</name>
        <dbReference type="ChEBI" id="CHEBI:61717"/>
        <label>1</label>
    </ligand>
    <ligandPart>
        <name>Fe</name>
        <dbReference type="ChEBI" id="CHEBI:18248"/>
    </ligandPart>
</feature>
<keyword evidence="4" id="KW-0249">Electron transport</keyword>
<comment type="cofactor">
    <cofactor evidence="6">
        <name>heme c</name>
        <dbReference type="ChEBI" id="CHEBI:61717"/>
    </cofactor>
    <text evidence="6">Binds 4 heme c groups covalently per monomer.</text>
</comment>
<evidence type="ECO:0000256" key="4">
    <source>
        <dbReference type="ARBA" id="ARBA00022982"/>
    </source>
</evidence>
<evidence type="ECO:0000256" key="3">
    <source>
        <dbReference type="ARBA" id="ARBA00022723"/>
    </source>
</evidence>
<sequence>MLHRYLIPSVPLVISLFFAAICIAAAHEAPKEPIVIGVPAGANLKKPRVAFQHAKHAALQCEACHHMLKEKPDVYTCSSKGCHDLGNPTSSEERKSMAYFKRAFHANSKVSCNGCHKALKKEGKPAGPTSCKECHTVK</sequence>
<feature type="binding site" description="axial binding residue" evidence="6">
    <location>
        <position position="77"/>
    </location>
    <ligand>
        <name>heme c</name>
        <dbReference type="ChEBI" id="CHEBI:61717"/>
        <label>1</label>
    </ligand>
    <ligandPart>
        <name>Fe</name>
        <dbReference type="ChEBI" id="CHEBI:18248"/>
    </ligandPart>
</feature>
<feature type="signal peptide" evidence="7">
    <location>
        <begin position="1"/>
        <end position="24"/>
    </location>
</feature>
<dbReference type="CDD" id="cd08168">
    <property type="entry name" value="Cytochrom_C3"/>
    <property type="match status" value="1"/>
</dbReference>
<dbReference type="Proteomes" id="UP000184694">
    <property type="component" value="Unassembled WGS sequence"/>
</dbReference>
<feature type="binding site" description="axial binding residue" evidence="6">
    <location>
        <position position="131"/>
    </location>
    <ligand>
        <name>heme c</name>
        <dbReference type="ChEBI" id="CHEBI:61717"/>
        <label>1</label>
    </ligand>
    <ligandPart>
        <name>Fe</name>
        <dbReference type="ChEBI" id="CHEBI:18248"/>
    </ligandPart>
</feature>
<keyword evidence="5 6" id="KW-0408">Iron</keyword>
<feature type="binding site" description="axial binding residue" evidence="6">
    <location>
        <position position="53"/>
    </location>
    <ligand>
        <name>heme c</name>
        <dbReference type="ChEBI" id="CHEBI:61717"/>
        <label>1</label>
    </ligand>
    <ligandPart>
        <name>Fe</name>
        <dbReference type="ChEBI" id="CHEBI:18248"/>
    </ligandPart>
</feature>
<dbReference type="EMBL" id="FSRG01000004">
    <property type="protein sequence ID" value="SIN89867.1"/>
    <property type="molecule type" value="Genomic_DNA"/>
</dbReference>
<keyword evidence="7" id="KW-0732">Signal</keyword>
<evidence type="ECO:0000256" key="2">
    <source>
        <dbReference type="ARBA" id="ARBA00022617"/>
    </source>
</evidence>
<protein>
    <submittedName>
        <fullName evidence="9">Class III cytochrome C family protein</fullName>
    </submittedName>
</protein>
<feature type="binding site" description="axial binding residue" evidence="6">
    <location>
        <position position="66"/>
    </location>
    <ligand>
        <name>heme c</name>
        <dbReference type="ChEBI" id="CHEBI:61717"/>
        <label>1</label>
    </ligand>
    <ligandPart>
        <name>Fe</name>
        <dbReference type="ChEBI" id="CHEBI:18248"/>
    </ligandPart>
</feature>
<dbReference type="OrthoDB" id="5418612at2"/>
<dbReference type="PRINTS" id="PR00609">
    <property type="entry name" value="CYTOCHROMEC3"/>
</dbReference>
<evidence type="ECO:0000256" key="5">
    <source>
        <dbReference type="ARBA" id="ARBA00023004"/>
    </source>
</evidence>
<dbReference type="STRING" id="1121457.SAMN02745161_1078"/>
<name>A0A1N6F3P3_9BACT</name>
<keyword evidence="3 6" id="KW-0479">Metal-binding</keyword>
<dbReference type="InterPro" id="IPR002322">
    <property type="entry name" value="Cyt_c_III"/>
</dbReference>
<keyword evidence="10" id="KW-1185">Reference proteome</keyword>
<dbReference type="Pfam" id="PF02085">
    <property type="entry name" value="Cytochrom_CIII"/>
    <property type="match status" value="1"/>
</dbReference>
<evidence type="ECO:0000256" key="1">
    <source>
        <dbReference type="ARBA" id="ARBA00022448"/>
    </source>
</evidence>
<dbReference type="Gene3D" id="3.90.10.10">
    <property type="entry name" value="Cytochrome C3"/>
    <property type="match status" value="1"/>
</dbReference>
<dbReference type="RefSeq" id="WP_074215931.1">
    <property type="nucleotide sequence ID" value="NZ_FSRG01000004.1"/>
</dbReference>
<feature type="chain" id="PRO_5012071200" evidence="7">
    <location>
        <begin position="25"/>
        <end position="138"/>
    </location>
</feature>
<gene>
    <name evidence="9" type="ORF">SAMN02745161_1078</name>
</gene>
<feature type="binding site" description="axial binding residue" evidence="6">
    <location>
        <position position="56"/>
    </location>
    <ligand>
        <name>heme c</name>
        <dbReference type="ChEBI" id="CHEBI:61717"/>
        <label>1</label>
    </ligand>
    <ligandPart>
        <name>Fe</name>
        <dbReference type="ChEBI" id="CHEBI:18248"/>
    </ligandPart>
</feature>
<feature type="binding site" description="axial binding residue" evidence="6">
    <location>
        <position position="82"/>
    </location>
    <ligand>
        <name>heme c</name>
        <dbReference type="ChEBI" id="CHEBI:61717"/>
        <label>1</label>
    </ligand>
    <ligandPart>
        <name>Fe</name>
        <dbReference type="ChEBI" id="CHEBI:18248"/>
    </ligandPart>
</feature>
<keyword evidence="1" id="KW-0813">Transport</keyword>
<dbReference type="AlphaFoldDB" id="A0A1N6F3P3"/>
<evidence type="ECO:0000256" key="6">
    <source>
        <dbReference type="PIRSR" id="PIRSR602322-1"/>
    </source>
</evidence>
<feature type="binding site" description="axial binding residue" evidence="6">
    <location>
        <position position="116"/>
    </location>
    <ligand>
        <name>heme c</name>
        <dbReference type="ChEBI" id="CHEBI:61717"/>
        <label>1</label>
    </ligand>
    <ligandPart>
        <name>Fe</name>
        <dbReference type="ChEBI" id="CHEBI:18248"/>
    </ligandPart>
</feature>
<dbReference type="InterPro" id="IPR020942">
    <property type="entry name" value="Cyt_c_III_dom"/>
</dbReference>
<reference evidence="10" key="1">
    <citation type="submission" date="2016-11" db="EMBL/GenBank/DDBJ databases">
        <authorList>
            <person name="Varghese N."/>
            <person name="Submissions S."/>
        </authorList>
    </citation>
    <scope>NUCLEOTIDE SEQUENCE [LARGE SCALE GENOMIC DNA]</scope>
    <source>
        <strain evidence="10">DSM 17456</strain>
    </source>
</reference>
<dbReference type="InterPro" id="IPR036280">
    <property type="entry name" value="Multihaem_cyt_sf"/>
</dbReference>
<evidence type="ECO:0000256" key="7">
    <source>
        <dbReference type="SAM" id="SignalP"/>
    </source>
</evidence>
<dbReference type="SUPFAM" id="SSF48695">
    <property type="entry name" value="Multiheme cytochromes"/>
    <property type="match status" value="1"/>
</dbReference>
<feature type="binding site" description="covalent" evidence="6">
    <location>
        <position position="64"/>
    </location>
    <ligand>
        <name>heme c</name>
        <dbReference type="ChEBI" id="CHEBI:61717"/>
        <label>1</label>
    </ligand>
</feature>
<feature type="domain" description="Class III cytochrome C" evidence="8">
    <location>
        <begin position="38"/>
        <end position="135"/>
    </location>
</feature>
<evidence type="ECO:0000313" key="9">
    <source>
        <dbReference type="EMBL" id="SIN89867.1"/>
    </source>
</evidence>